<keyword evidence="2" id="KW-1185">Reference proteome</keyword>
<dbReference type="AlphaFoldDB" id="A0A016WT84"/>
<dbReference type="EMBL" id="JARK01000114">
    <property type="protein sequence ID" value="EYC42870.1"/>
    <property type="molecule type" value="Genomic_DNA"/>
</dbReference>
<accession>A0A016WT84</accession>
<protein>
    <submittedName>
        <fullName evidence="1">Uncharacterized protein</fullName>
    </submittedName>
</protein>
<reference evidence="2" key="1">
    <citation type="journal article" date="2015" name="Nat. Genet.">
        <title>The genome and transcriptome of the zoonotic hookworm Ancylostoma ceylanicum identify infection-specific gene families.</title>
        <authorList>
            <person name="Schwarz E.M."/>
            <person name="Hu Y."/>
            <person name="Antoshechkin I."/>
            <person name="Miller M.M."/>
            <person name="Sternberg P.W."/>
            <person name="Aroian R.V."/>
        </authorList>
    </citation>
    <scope>NUCLEOTIDE SEQUENCE</scope>
    <source>
        <strain evidence="2">HY135</strain>
    </source>
</reference>
<organism evidence="1 2">
    <name type="scientific">Ancylostoma ceylanicum</name>
    <dbReference type="NCBI Taxonomy" id="53326"/>
    <lineage>
        <taxon>Eukaryota</taxon>
        <taxon>Metazoa</taxon>
        <taxon>Ecdysozoa</taxon>
        <taxon>Nematoda</taxon>
        <taxon>Chromadorea</taxon>
        <taxon>Rhabditida</taxon>
        <taxon>Rhabditina</taxon>
        <taxon>Rhabditomorpha</taxon>
        <taxon>Strongyloidea</taxon>
        <taxon>Ancylostomatidae</taxon>
        <taxon>Ancylostomatinae</taxon>
        <taxon>Ancylostoma</taxon>
    </lineage>
</organism>
<name>A0A016WT84_9BILA</name>
<comment type="caution">
    <text evidence="1">The sequence shown here is derived from an EMBL/GenBank/DDBJ whole genome shotgun (WGS) entry which is preliminary data.</text>
</comment>
<sequence length="109" mass="12201">MSRLSVSGCPFSLYLGVFPYPSPAPLSRYLAPDADKAKMGRFNCQFNFCRSGGAWEKSPTENFVQCHFMHKIALWMWVLPRPRRVDVAAAAAAIVIDVPCIFQFIKSNG</sequence>
<gene>
    <name evidence="1" type="primary">Acey_s0514.g2770</name>
    <name evidence="1" type="ORF">Y032_0514g2770</name>
</gene>
<evidence type="ECO:0000313" key="2">
    <source>
        <dbReference type="Proteomes" id="UP000024635"/>
    </source>
</evidence>
<proteinExistence type="predicted"/>
<evidence type="ECO:0000313" key="1">
    <source>
        <dbReference type="EMBL" id="EYC42870.1"/>
    </source>
</evidence>
<dbReference type="Proteomes" id="UP000024635">
    <property type="component" value="Unassembled WGS sequence"/>
</dbReference>